<dbReference type="InterPro" id="IPR025736">
    <property type="entry name" value="PucR_C-HTH_dom"/>
</dbReference>
<evidence type="ECO:0000313" key="5">
    <source>
        <dbReference type="Proteomes" id="UP000077384"/>
    </source>
</evidence>
<dbReference type="RefSeq" id="WP_063599945.1">
    <property type="nucleotide sequence ID" value="NZ_LITQ01000001.1"/>
</dbReference>
<dbReference type="Proteomes" id="UP000093694">
    <property type="component" value="Unassembled WGS sequence"/>
</dbReference>
<dbReference type="PATRIC" id="fig|1705578.3.peg.292"/>
<dbReference type="InterPro" id="IPR051448">
    <property type="entry name" value="CdaR-like_regulators"/>
</dbReference>
<evidence type="ECO:0000313" key="4">
    <source>
        <dbReference type="EMBL" id="OBR89782.1"/>
    </source>
</evidence>
<comment type="caution">
    <text evidence="3">The sequence shown here is derived from an EMBL/GenBank/DDBJ whole genome shotgun (WGS) entry which is preliminary data.</text>
</comment>
<dbReference type="PANTHER" id="PTHR33744">
    <property type="entry name" value="CARBOHYDRATE DIACID REGULATOR"/>
    <property type="match status" value="1"/>
</dbReference>
<proteinExistence type="predicted"/>
<evidence type="ECO:0000313" key="3">
    <source>
        <dbReference type="EMBL" id="OAA95063.1"/>
    </source>
</evidence>
<accession>A0A166UML6</accession>
<dbReference type="Pfam" id="PF13556">
    <property type="entry name" value="HTH_30"/>
    <property type="match status" value="1"/>
</dbReference>
<dbReference type="EMBL" id="LROR01000109">
    <property type="protein sequence ID" value="OBR89782.1"/>
    <property type="molecule type" value="Genomic_DNA"/>
</dbReference>
<dbReference type="Gene3D" id="1.10.10.2840">
    <property type="entry name" value="PucR C-terminal helix-turn-helix domain"/>
    <property type="match status" value="1"/>
</dbReference>
<protein>
    <submittedName>
        <fullName evidence="3">Purine catabolism regulatory protein</fullName>
    </submittedName>
</protein>
<evidence type="ECO:0000259" key="1">
    <source>
        <dbReference type="Pfam" id="PF07905"/>
    </source>
</evidence>
<name>A0A166UML6_9CLOT</name>
<dbReference type="AlphaFoldDB" id="A0A166UML6"/>
<reference evidence="4 6" key="2">
    <citation type="journal article" date="2016" name="Front. Microbiol.">
        <title>Industrial Acetogenic Biocatalysts: A Comparative Metabolic and Genomic Analysis.</title>
        <authorList>
            <person name="Bengelsdorf F."/>
            <person name="Poehlein A."/>
            <person name="Sonja S."/>
            <person name="Erz C."/>
            <person name="Hummel T."/>
            <person name="Hoffmeister S."/>
            <person name="Daniel R."/>
            <person name="Durre P."/>
        </authorList>
    </citation>
    <scope>NUCLEOTIDE SEQUENCE [LARGE SCALE GENOMIC DNA]</scope>
    <source>
        <strain evidence="4 6">PTA-10522</strain>
    </source>
</reference>
<dbReference type="Pfam" id="PF07905">
    <property type="entry name" value="PucR"/>
    <property type="match status" value="1"/>
</dbReference>
<keyword evidence="6" id="KW-1185">Reference proteome</keyword>
<dbReference type="InterPro" id="IPR042070">
    <property type="entry name" value="PucR_C-HTH_sf"/>
</dbReference>
<reference evidence="3 5" key="1">
    <citation type="journal article" date="2015" name="Biotechnol. Bioeng.">
        <title>Genome sequence and phenotypic characterization of Caulobacter segnis.</title>
        <authorList>
            <person name="Patel S."/>
            <person name="Fletcher B."/>
            <person name="Scott D.C."/>
            <person name="Ely B."/>
        </authorList>
    </citation>
    <scope>NUCLEOTIDE SEQUENCE [LARGE SCALE GENOMIC DNA]</scope>
    <source>
        <strain evidence="3 5">PS02</strain>
    </source>
</reference>
<evidence type="ECO:0000259" key="2">
    <source>
        <dbReference type="Pfam" id="PF13556"/>
    </source>
</evidence>
<sequence>MSYLLSEFYSSSKEIYKIRLMAGEKGLINDITWVYLAEDIENADFLRGNELVITTGLSAGTKISWLYELIRELIYRKCSGLLINTDKYILIKDISREVIELCNSENFPLFIMPWEIHISDIMQDYCNKIFMDKYLENTLSKLFYNVIFDSQNVKNYIPLLNSNGYPTESSYYAAKITNISSPLKLQNCINLLSIKYHIFLKNNYYILILQECSKKLLNNLMKNYFEIIDNEIALNSSILRPQIGIGEKVSSLSKLYFSYSTASYALETAKASNKDCVYFDDLGIFRILSSVSNKELLRNIYFEMLDPIIDYDRKNNTQLLKTLKVYLDFDGSIQETANFLYNHRNTINYRMKKIHDLLKKDLTSTEDKFNLRMAFYIKEYLRL</sequence>
<organism evidence="3 5">
    <name type="scientific">Clostridium coskatii</name>
    <dbReference type="NCBI Taxonomy" id="1705578"/>
    <lineage>
        <taxon>Bacteria</taxon>
        <taxon>Bacillati</taxon>
        <taxon>Bacillota</taxon>
        <taxon>Clostridia</taxon>
        <taxon>Eubacteriales</taxon>
        <taxon>Clostridiaceae</taxon>
        <taxon>Clostridium</taxon>
    </lineage>
</organism>
<feature type="domain" description="Purine catabolism PurC-like" evidence="1">
    <location>
        <begin position="17"/>
        <end position="129"/>
    </location>
</feature>
<gene>
    <name evidence="3" type="primary">pucR_4</name>
    <name evidence="4" type="synonym">pucR_6</name>
    <name evidence="4" type="ORF">CLCOS_42810</name>
    <name evidence="3" type="ORF">WX73_01472</name>
</gene>
<dbReference type="InterPro" id="IPR012914">
    <property type="entry name" value="PucR_dom"/>
</dbReference>
<dbReference type="EMBL" id="LITQ01000001">
    <property type="protein sequence ID" value="OAA95063.1"/>
    <property type="molecule type" value="Genomic_DNA"/>
</dbReference>
<evidence type="ECO:0000313" key="6">
    <source>
        <dbReference type="Proteomes" id="UP000093694"/>
    </source>
</evidence>
<dbReference type="PANTHER" id="PTHR33744:SF1">
    <property type="entry name" value="DNA-BINDING TRANSCRIPTIONAL ACTIVATOR ADER"/>
    <property type="match status" value="1"/>
</dbReference>
<dbReference type="Proteomes" id="UP000077384">
    <property type="component" value="Unassembled WGS sequence"/>
</dbReference>
<feature type="domain" description="PucR C-terminal helix-turn-helix" evidence="2">
    <location>
        <begin position="319"/>
        <end position="376"/>
    </location>
</feature>